<dbReference type="Proteomes" id="UP000007883">
    <property type="component" value="Chromosome"/>
</dbReference>
<dbReference type="PATRIC" id="fig|983917.3.peg.4414"/>
<dbReference type="AlphaFoldDB" id="I0HXX5"/>
<dbReference type="HOGENOM" id="CLU_112496_2_0_4"/>
<evidence type="ECO:0000313" key="4">
    <source>
        <dbReference type="Proteomes" id="UP000007883"/>
    </source>
</evidence>
<name>I0HXX5_RUBGI</name>
<sequence length="147" mass="15777">MFWSGQADRSGALRQAVCRGALAIVMATGLASGAAVHARPAAPPSDSPSVVTLEELPAQAQKTYRLIRSGGPFPYPKDGTVFFNRERLLPAKARGYYREYTVPTPGARNRGARRIICGGQQATAPDTCFYTADHYASFSRIAEAGAR</sequence>
<protein>
    <submittedName>
        <fullName evidence="3">Guanyl-specific ribonuclease Sa-like protein</fullName>
        <ecNumber evidence="3">3.1.27.3</ecNumber>
    </submittedName>
</protein>
<proteinExistence type="predicted"/>
<dbReference type="eggNOG" id="COG4290">
    <property type="taxonomic scope" value="Bacteria"/>
</dbReference>
<accession>I0HXX5</accession>
<organism evidence="3 4">
    <name type="scientific">Rubrivivax gelatinosus (strain NBRC 100245 / IL144)</name>
    <dbReference type="NCBI Taxonomy" id="983917"/>
    <lineage>
        <taxon>Bacteria</taxon>
        <taxon>Pseudomonadati</taxon>
        <taxon>Pseudomonadota</taxon>
        <taxon>Betaproteobacteria</taxon>
        <taxon>Burkholderiales</taxon>
        <taxon>Sphaerotilaceae</taxon>
        <taxon>Rubrivivax</taxon>
    </lineage>
</organism>
<dbReference type="EMBL" id="AP012320">
    <property type="protein sequence ID" value="BAL97862.1"/>
    <property type="molecule type" value="Genomic_DNA"/>
</dbReference>
<dbReference type="Gene3D" id="3.10.450.30">
    <property type="entry name" value="Microbial ribonucleases"/>
    <property type="match status" value="1"/>
</dbReference>
<keyword evidence="1" id="KW-0540">Nuclease</keyword>
<dbReference type="InterPro" id="IPR000026">
    <property type="entry name" value="N1-like"/>
</dbReference>
<keyword evidence="2 3" id="KW-0378">Hydrolase</keyword>
<evidence type="ECO:0000256" key="2">
    <source>
        <dbReference type="ARBA" id="ARBA00022801"/>
    </source>
</evidence>
<dbReference type="CDD" id="cd00607">
    <property type="entry name" value="RNase_Sa"/>
    <property type="match status" value="1"/>
</dbReference>
<reference evidence="3 4" key="1">
    <citation type="journal article" date="2012" name="J. Bacteriol.">
        <title>Complete genome sequence of phototrophic betaproteobacterium Rubrivivax gelatinosus IL144.</title>
        <authorList>
            <person name="Nagashima S."/>
            <person name="Kamimura A."/>
            <person name="Shimizu T."/>
            <person name="Nakamura-isaki S."/>
            <person name="Aono E."/>
            <person name="Sakamoto K."/>
            <person name="Ichikawa N."/>
            <person name="Nakazawa H."/>
            <person name="Sekine M."/>
            <person name="Yamazaki S."/>
            <person name="Fujita N."/>
            <person name="Shimada K."/>
            <person name="Hanada S."/>
            <person name="Nagashima K.V.P."/>
        </authorList>
    </citation>
    <scope>NUCLEOTIDE SEQUENCE [LARGE SCALE GENOMIC DNA]</scope>
    <source>
        <strain evidence="4">NBRC 100245 / IL144</strain>
    </source>
</reference>
<evidence type="ECO:0000313" key="3">
    <source>
        <dbReference type="EMBL" id="BAL97862.1"/>
    </source>
</evidence>
<dbReference type="GO" id="GO:0004521">
    <property type="term" value="F:RNA endonuclease activity"/>
    <property type="evidence" value="ECO:0007669"/>
    <property type="project" value="InterPro"/>
</dbReference>
<dbReference type="KEGG" id="rge:RGE_45260"/>
<dbReference type="STRING" id="983917.RGE_45260"/>
<dbReference type="EC" id="3.1.27.3" evidence="3"/>
<gene>
    <name evidence="3" type="ordered locus">RGE_45260</name>
</gene>
<dbReference type="InterPro" id="IPR016191">
    <property type="entry name" value="Ribonuclease/ribotoxin"/>
</dbReference>
<keyword evidence="4" id="KW-1185">Reference proteome</keyword>
<dbReference type="SUPFAM" id="SSF53933">
    <property type="entry name" value="Microbial ribonucleases"/>
    <property type="match status" value="1"/>
</dbReference>
<dbReference type="GO" id="GO:0003723">
    <property type="term" value="F:RNA binding"/>
    <property type="evidence" value="ECO:0007669"/>
    <property type="project" value="InterPro"/>
</dbReference>
<evidence type="ECO:0000256" key="1">
    <source>
        <dbReference type="ARBA" id="ARBA00022722"/>
    </source>
</evidence>
<dbReference type="GO" id="GO:0016787">
    <property type="term" value="F:hydrolase activity"/>
    <property type="evidence" value="ECO:0007669"/>
    <property type="project" value="UniProtKB-KW"/>
</dbReference>
<dbReference type="Pfam" id="PF00545">
    <property type="entry name" value="Ribonuclease"/>
    <property type="match status" value="1"/>
</dbReference>